<evidence type="ECO:0000313" key="2">
    <source>
        <dbReference type="EMBL" id="GAA1249892.1"/>
    </source>
</evidence>
<proteinExistence type="predicted"/>
<protein>
    <submittedName>
        <fullName evidence="2">Uncharacterized protein</fullName>
    </submittedName>
</protein>
<reference evidence="3" key="1">
    <citation type="journal article" date="2019" name="Int. J. Syst. Evol. Microbiol.">
        <title>The Global Catalogue of Microorganisms (GCM) 10K type strain sequencing project: providing services to taxonomists for standard genome sequencing and annotation.</title>
        <authorList>
            <consortium name="The Broad Institute Genomics Platform"/>
            <consortium name="The Broad Institute Genome Sequencing Center for Infectious Disease"/>
            <person name="Wu L."/>
            <person name="Ma J."/>
        </authorList>
    </citation>
    <scope>NUCLEOTIDE SEQUENCE [LARGE SCALE GENOMIC DNA]</scope>
    <source>
        <strain evidence="3">JCM 11448</strain>
    </source>
</reference>
<organism evidence="2 3">
    <name type="scientific">Streptomyces javensis</name>
    <dbReference type="NCBI Taxonomy" id="114698"/>
    <lineage>
        <taxon>Bacteria</taxon>
        <taxon>Bacillati</taxon>
        <taxon>Actinomycetota</taxon>
        <taxon>Actinomycetes</taxon>
        <taxon>Kitasatosporales</taxon>
        <taxon>Streptomycetaceae</taxon>
        <taxon>Streptomyces</taxon>
        <taxon>Streptomyces violaceusniger group</taxon>
    </lineage>
</organism>
<dbReference type="SUPFAM" id="SSF69318">
    <property type="entry name" value="Integrin alpha N-terminal domain"/>
    <property type="match status" value="1"/>
</dbReference>
<name>A0ABP4H979_9ACTN</name>
<evidence type="ECO:0000256" key="1">
    <source>
        <dbReference type="SAM" id="MobiDB-lite"/>
    </source>
</evidence>
<comment type="caution">
    <text evidence="2">The sequence shown here is derived from an EMBL/GenBank/DDBJ whole genome shotgun (WGS) entry which is preliminary data.</text>
</comment>
<sequence>MKRPRRVGRAEAALYRLDARPGSAGMPVRRVDMDGDHRADLTVAAPGDDRVRSSAWLLPGTDQGLSDDGGTRPYGDSFERTGKLDLSMGGGGIARQGSARPSRSCSRGACRSRAVRGGEAVGPVAGCRCAPDAVGPGAGADRRGQGAVSTVVAGAGAGAGATKEITQ</sequence>
<evidence type="ECO:0000313" key="3">
    <source>
        <dbReference type="Proteomes" id="UP001500282"/>
    </source>
</evidence>
<accession>A0ABP4H979</accession>
<dbReference type="EMBL" id="BAAAIH010000001">
    <property type="protein sequence ID" value="GAA1249892.1"/>
    <property type="molecule type" value="Genomic_DNA"/>
</dbReference>
<keyword evidence="3" id="KW-1185">Reference proteome</keyword>
<dbReference type="InterPro" id="IPR028994">
    <property type="entry name" value="Integrin_alpha_N"/>
</dbReference>
<feature type="compositionally biased region" description="Low complexity" evidence="1">
    <location>
        <begin position="97"/>
        <end position="106"/>
    </location>
</feature>
<dbReference type="Proteomes" id="UP001500282">
    <property type="component" value="Unassembled WGS sequence"/>
</dbReference>
<feature type="region of interest" description="Disordered" evidence="1">
    <location>
        <begin position="57"/>
        <end position="106"/>
    </location>
</feature>
<gene>
    <name evidence="2" type="ORF">GCM10009579_04530</name>
</gene>